<protein>
    <submittedName>
        <fullName evidence="5">Thioredoxin reductase (NADPH)</fullName>
    </submittedName>
</protein>
<dbReference type="Pfam" id="PF07992">
    <property type="entry name" value="Pyr_redox_2"/>
    <property type="match status" value="1"/>
</dbReference>
<feature type="domain" description="Response regulatory" evidence="4">
    <location>
        <begin position="10"/>
        <end position="133"/>
    </location>
</feature>
<dbReference type="GO" id="GO:0000160">
    <property type="term" value="P:phosphorelay signal transduction system"/>
    <property type="evidence" value="ECO:0007669"/>
    <property type="project" value="InterPro"/>
</dbReference>
<dbReference type="Proteomes" id="UP000184420">
    <property type="component" value="Unassembled WGS sequence"/>
</dbReference>
<evidence type="ECO:0000256" key="2">
    <source>
        <dbReference type="ARBA" id="ARBA00023002"/>
    </source>
</evidence>
<accession>A0A1M6Z4E5</accession>
<dbReference type="PROSITE" id="PS50110">
    <property type="entry name" value="RESPONSE_REGULATORY"/>
    <property type="match status" value="1"/>
</dbReference>
<dbReference type="Gene3D" id="3.50.50.60">
    <property type="entry name" value="FAD/NAD(P)-binding domain"/>
    <property type="match status" value="2"/>
</dbReference>
<evidence type="ECO:0000256" key="3">
    <source>
        <dbReference type="PROSITE-ProRule" id="PRU00169"/>
    </source>
</evidence>
<keyword evidence="2" id="KW-0560">Oxidoreductase</keyword>
<evidence type="ECO:0000313" key="5">
    <source>
        <dbReference type="EMBL" id="SHL25371.1"/>
    </source>
</evidence>
<dbReference type="PRINTS" id="PR00368">
    <property type="entry name" value="FADPNR"/>
</dbReference>
<dbReference type="Gene3D" id="3.40.30.10">
    <property type="entry name" value="Glutaredoxin"/>
    <property type="match status" value="1"/>
</dbReference>
<dbReference type="InterPro" id="IPR036188">
    <property type="entry name" value="FAD/NAD-bd_sf"/>
</dbReference>
<dbReference type="Gene3D" id="3.40.50.2300">
    <property type="match status" value="1"/>
</dbReference>
<evidence type="ECO:0000313" key="6">
    <source>
        <dbReference type="Proteomes" id="UP000184420"/>
    </source>
</evidence>
<dbReference type="InterPro" id="IPR050097">
    <property type="entry name" value="Ferredoxin-NADP_redctase_2"/>
</dbReference>
<keyword evidence="1" id="KW-0285">Flavoprotein</keyword>
<dbReference type="InterPro" id="IPR001789">
    <property type="entry name" value="Sig_transdc_resp-reg_receiver"/>
</dbReference>
<evidence type="ECO:0000256" key="1">
    <source>
        <dbReference type="ARBA" id="ARBA00022630"/>
    </source>
</evidence>
<keyword evidence="6" id="KW-1185">Reference proteome</keyword>
<feature type="modified residue" description="4-aspartylphosphate" evidence="3">
    <location>
        <position position="67"/>
    </location>
</feature>
<dbReference type="AlphaFoldDB" id="A0A1M6Z4E5"/>
<organism evidence="5 6">
    <name type="scientific">Chitinophaga jiangningensis</name>
    <dbReference type="NCBI Taxonomy" id="1419482"/>
    <lineage>
        <taxon>Bacteria</taxon>
        <taxon>Pseudomonadati</taxon>
        <taxon>Bacteroidota</taxon>
        <taxon>Chitinophagia</taxon>
        <taxon>Chitinophagales</taxon>
        <taxon>Chitinophagaceae</taxon>
        <taxon>Chitinophaga</taxon>
    </lineage>
</organism>
<evidence type="ECO:0000259" key="4">
    <source>
        <dbReference type="PROSITE" id="PS50110"/>
    </source>
</evidence>
<keyword evidence="3" id="KW-0597">Phosphoprotein</keyword>
<dbReference type="RefSeq" id="WP_218587999.1">
    <property type="nucleotide sequence ID" value="NZ_FRBL01000002.1"/>
</dbReference>
<dbReference type="GO" id="GO:0016491">
    <property type="term" value="F:oxidoreductase activity"/>
    <property type="evidence" value="ECO:0007669"/>
    <property type="project" value="UniProtKB-KW"/>
</dbReference>
<sequence length="559" mass="61590">MLKPDMSLPIILCIDDDPQVLRAIVRDLKSKYREQYRIISTASVKEARESLTELKNKGETIAMFISDQRMPEMDGVSYLEYARKFYPEAKRVLLTAYSDTDAAIRAINKAQLDYYLVKPWDPPEEKLYPVLDELLDEWQHSYRPAFKGIKVAGYQYSQKSHTIKDFLAGNLIPYQWLDIQTSEEAQQLLQLNQLTAKELPLVFFEDGNWLSNPGIQELAKKVGLNPQVKHDVYDVVIIGAGPAGLAAGVYGASEGLKTLLIERRAPGGQAGTSSRIENYLGFPTGLSGAELTRRAITQATRLGTEFITPQSVSSIEQIDGYNKINLEDGSSVNTRSIIITTGVDYRTLDTKGLSNFTGAGVYYGAAMTEATACMGGDVYIVGGGNSAGQAAMYLSKFARKVIILIRKPDLTSTMSAYLIDQINDTPNIEVQGKSEVTEATGGDRLEQLVISNINTGESATVDAVALFIFIGAKPITDWISLNIIRDEKGFIETGNELKNYNDFRSIWKQSRDPYLLETSCPGIFAAGDVRAKAMNRVAAAVGEGSMAISFVHKYLAEVK</sequence>
<dbReference type="STRING" id="1419482.SAMN05444266_102611"/>
<name>A0A1M6Z4E5_9BACT</name>
<dbReference type="SMART" id="SM00448">
    <property type="entry name" value="REC"/>
    <property type="match status" value="1"/>
</dbReference>
<dbReference type="SUPFAM" id="SSF51905">
    <property type="entry name" value="FAD/NAD(P)-binding domain"/>
    <property type="match status" value="1"/>
</dbReference>
<dbReference type="Pfam" id="PF00072">
    <property type="entry name" value="Response_reg"/>
    <property type="match status" value="1"/>
</dbReference>
<dbReference type="InterPro" id="IPR023753">
    <property type="entry name" value="FAD/NAD-binding_dom"/>
</dbReference>
<proteinExistence type="predicted"/>
<dbReference type="SUPFAM" id="SSF52172">
    <property type="entry name" value="CheY-like"/>
    <property type="match status" value="1"/>
</dbReference>
<gene>
    <name evidence="5" type="ORF">SAMN05444266_102611</name>
</gene>
<dbReference type="PANTHER" id="PTHR48105">
    <property type="entry name" value="THIOREDOXIN REDUCTASE 1-RELATED-RELATED"/>
    <property type="match status" value="1"/>
</dbReference>
<dbReference type="PRINTS" id="PR00469">
    <property type="entry name" value="PNDRDTASEII"/>
</dbReference>
<dbReference type="InterPro" id="IPR011006">
    <property type="entry name" value="CheY-like_superfamily"/>
</dbReference>
<dbReference type="EMBL" id="FRBL01000002">
    <property type="protein sequence ID" value="SHL25371.1"/>
    <property type="molecule type" value="Genomic_DNA"/>
</dbReference>
<reference evidence="5 6" key="1">
    <citation type="submission" date="2016-11" db="EMBL/GenBank/DDBJ databases">
        <authorList>
            <person name="Jaros S."/>
            <person name="Januszkiewicz K."/>
            <person name="Wedrychowicz H."/>
        </authorList>
    </citation>
    <scope>NUCLEOTIDE SEQUENCE [LARGE SCALE GENOMIC DNA]</scope>
    <source>
        <strain evidence="5 6">DSM 27406</strain>
    </source>
</reference>